<evidence type="ECO:0000256" key="1">
    <source>
        <dbReference type="SAM" id="SignalP"/>
    </source>
</evidence>
<dbReference type="AlphaFoldDB" id="A0A3N1NVC2"/>
<keyword evidence="3" id="KW-1185">Reference proteome</keyword>
<keyword evidence="1" id="KW-0732">Signal</keyword>
<dbReference type="Proteomes" id="UP000273643">
    <property type="component" value="Unassembled WGS sequence"/>
</dbReference>
<evidence type="ECO:0000313" key="3">
    <source>
        <dbReference type="Proteomes" id="UP000273643"/>
    </source>
</evidence>
<organism evidence="2 3">
    <name type="scientific">Marinimicrobium koreense</name>
    <dbReference type="NCBI Taxonomy" id="306545"/>
    <lineage>
        <taxon>Bacteria</taxon>
        <taxon>Pseudomonadati</taxon>
        <taxon>Pseudomonadota</taxon>
        <taxon>Gammaproteobacteria</taxon>
        <taxon>Cellvibrionales</taxon>
        <taxon>Cellvibrionaceae</taxon>
        <taxon>Marinimicrobium</taxon>
    </lineage>
</organism>
<reference evidence="2 3" key="1">
    <citation type="submission" date="2018-11" db="EMBL/GenBank/DDBJ databases">
        <title>Genomic Encyclopedia of Type Strains, Phase IV (KMG-IV): sequencing the most valuable type-strain genomes for metagenomic binning, comparative biology and taxonomic classification.</title>
        <authorList>
            <person name="Goeker M."/>
        </authorList>
    </citation>
    <scope>NUCLEOTIDE SEQUENCE [LARGE SCALE GENOMIC DNA]</scope>
    <source>
        <strain evidence="2 3">DSM 16974</strain>
    </source>
</reference>
<dbReference type="RefSeq" id="WP_123637342.1">
    <property type="nucleotide sequence ID" value="NZ_RJUK01000001.1"/>
</dbReference>
<dbReference type="EMBL" id="RJUK01000001">
    <property type="protein sequence ID" value="ROQ20113.1"/>
    <property type="molecule type" value="Genomic_DNA"/>
</dbReference>
<accession>A0A3N1NVC2</accession>
<name>A0A3N1NVC2_9GAMM</name>
<gene>
    <name evidence="2" type="ORF">EDC38_0709</name>
</gene>
<feature type="signal peptide" evidence="1">
    <location>
        <begin position="1"/>
        <end position="23"/>
    </location>
</feature>
<feature type="chain" id="PRO_5018097510" description="DUF3108 domain-containing protein" evidence="1">
    <location>
        <begin position="24"/>
        <end position="242"/>
    </location>
</feature>
<comment type="caution">
    <text evidence="2">The sequence shown here is derived from an EMBL/GenBank/DDBJ whole genome shotgun (WGS) entry which is preliminary data.</text>
</comment>
<evidence type="ECO:0008006" key="4">
    <source>
        <dbReference type="Google" id="ProtNLM"/>
    </source>
</evidence>
<sequence length="242" mass="28028">MWKSLISGVAASLLLLPTAQALAEESEYEIIGAAYHADKIEQLLYEERYTPVNDSGKGEVHYVDPDGERIAEKTLDYSHGETSPSFELRDLRQDLHWSARWSDDEEQIRLTRGSREEPESESVEVKSRQVIDAGFDPFIQSHWDRLMDGERVTFHFAFPNRLTNVRLRAERIEADDSPIQKQEEGWVYFRIRVNSAVLSLFADNLYLAYDPEDTRLMVFRGRSNIPDADGEGRDVEIHYRYP</sequence>
<protein>
    <recommendedName>
        <fullName evidence="4">DUF3108 domain-containing protein</fullName>
    </recommendedName>
</protein>
<proteinExistence type="predicted"/>
<evidence type="ECO:0000313" key="2">
    <source>
        <dbReference type="EMBL" id="ROQ20113.1"/>
    </source>
</evidence>
<dbReference type="OrthoDB" id="1491713at2"/>